<protein>
    <submittedName>
        <fullName evidence="1">Uncharacterized protein</fullName>
    </submittedName>
</protein>
<reference evidence="1" key="1">
    <citation type="journal article" date="2021" name="Proc. Natl. Acad. Sci. U.S.A.">
        <title>A Catalog of Tens of Thousands of Viruses from Human Metagenomes Reveals Hidden Associations with Chronic Diseases.</title>
        <authorList>
            <person name="Tisza M.J."/>
            <person name="Buck C.B."/>
        </authorList>
    </citation>
    <scope>NUCLEOTIDE SEQUENCE</scope>
    <source>
        <strain evidence="1">CtZgq1</strain>
    </source>
</reference>
<sequence length="38" mass="4520">MEYLPANYFLKIISGNKKPYREISQTCRVILFLLKVET</sequence>
<accession>A0A8S5LX95</accession>
<evidence type="ECO:0000313" key="1">
    <source>
        <dbReference type="EMBL" id="DAD74646.1"/>
    </source>
</evidence>
<proteinExistence type="predicted"/>
<organism evidence="1">
    <name type="scientific">Myoviridae sp. ctZgq1</name>
    <dbReference type="NCBI Taxonomy" id="2826666"/>
    <lineage>
        <taxon>Viruses</taxon>
        <taxon>Duplodnaviria</taxon>
        <taxon>Heunggongvirae</taxon>
        <taxon>Uroviricota</taxon>
        <taxon>Caudoviricetes</taxon>
    </lineage>
</organism>
<dbReference type="EMBL" id="BK014762">
    <property type="protein sequence ID" value="DAD74646.1"/>
    <property type="molecule type" value="Genomic_DNA"/>
</dbReference>
<name>A0A8S5LX95_9CAUD</name>